<evidence type="ECO:0000313" key="2">
    <source>
        <dbReference type="EMBL" id="PIE63118.1"/>
    </source>
</evidence>
<proteinExistence type="predicted"/>
<evidence type="ECO:0000313" key="3">
    <source>
        <dbReference type="Proteomes" id="UP000231203"/>
    </source>
</evidence>
<name>A0A2G6MSN7_9BACT</name>
<dbReference type="AlphaFoldDB" id="A0A2G6MSN7"/>
<organism evidence="2 3">
    <name type="scientific">Desulfobacter postgatei</name>
    <dbReference type="NCBI Taxonomy" id="2293"/>
    <lineage>
        <taxon>Bacteria</taxon>
        <taxon>Pseudomonadati</taxon>
        <taxon>Thermodesulfobacteriota</taxon>
        <taxon>Desulfobacteria</taxon>
        <taxon>Desulfobacterales</taxon>
        <taxon>Desulfobacteraceae</taxon>
        <taxon>Desulfobacter</taxon>
    </lineage>
</organism>
<dbReference type="InterPro" id="IPR002575">
    <property type="entry name" value="Aminoglycoside_PTrfase"/>
</dbReference>
<gene>
    <name evidence="2" type="ORF">CSA25_02000</name>
</gene>
<feature type="domain" description="Aminoglycoside phosphotransferase" evidence="1">
    <location>
        <begin position="82"/>
        <end position="255"/>
    </location>
</feature>
<evidence type="ECO:0000259" key="1">
    <source>
        <dbReference type="Pfam" id="PF01636"/>
    </source>
</evidence>
<dbReference type="Pfam" id="PF01636">
    <property type="entry name" value="APH"/>
    <property type="match status" value="1"/>
</dbReference>
<dbReference type="Proteomes" id="UP000231203">
    <property type="component" value="Unassembled WGS sequence"/>
</dbReference>
<protein>
    <recommendedName>
        <fullName evidence="1">Aminoglycoside phosphotransferase domain-containing protein</fullName>
    </recommendedName>
</protein>
<dbReference type="EMBL" id="PDTI01000016">
    <property type="protein sequence ID" value="PIE63118.1"/>
    <property type="molecule type" value="Genomic_DNA"/>
</dbReference>
<dbReference type="Gene3D" id="3.90.1200.10">
    <property type="match status" value="1"/>
</dbReference>
<dbReference type="SUPFAM" id="SSF56112">
    <property type="entry name" value="Protein kinase-like (PK-like)"/>
    <property type="match status" value="1"/>
</dbReference>
<sequence length="340" mass="38176">MFQGVQKEFRPMTNVSNLLDRQTFRTQVEQLWGIEVNALCPAALIEGSPERSLSRAVFEDGSGKRFLIEAFAASKRGHRNWVAAILAFLNRKGLTKALAPQAALNGEILPFIGETCFQITRYLNSAGIERPGWLASSQMGQDMATFLIDMHGAAKGITQNFSFSDFSIKAYIYKLFKDMEVHHPKMLTQYLPILKFLEKGFMAAYDTLPSGFCHGDFHPLNVIWGPLSCNSQIQAVIDWEFTGMKPDCYDAANLVGCAGIEHPEGLAMPMVTTFLSSIKAAGLLSPTSLKWFPEYVLALRFAWLSEWLRKADHQMLDMELAFMNIVIGNMDDLIDIWELN</sequence>
<comment type="caution">
    <text evidence="2">The sequence shown here is derived from an EMBL/GenBank/DDBJ whole genome shotgun (WGS) entry which is preliminary data.</text>
</comment>
<accession>A0A2G6MSN7</accession>
<reference evidence="2 3" key="1">
    <citation type="submission" date="2017-10" db="EMBL/GenBank/DDBJ databases">
        <title>Novel microbial diversity and functional potential in the marine mammal oral microbiome.</title>
        <authorList>
            <person name="Dudek N.K."/>
            <person name="Sun C.L."/>
            <person name="Burstein D."/>
            <person name="Kantor R.S."/>
            <person name="Aliaga Goltsman D.S."/>
            <person name="Bik E.M."/>
            <person name="Thomas B.C."/>
            <person name="Banfield J.F."/>
            <person name="Relman D.A."/>
        </authorList>
    </citation>
    <scope>NUCLEOTIDE SEQUENCE [LARGE SCALE GENOMIC DNA]</scope>
    <source>
        <strain evidence="2">DOLJORAL78_47_202</strain>
    </source>
</reference>
<dbReference type="InterPro" id="IPR011009">
    <property type="entry name" value="Kinase-like_dom_sf"/>
</dbReference>